<dbReference type="NCBIfam" id="TIGR00445">
    <property type="entry name" value="mraY"/>
    <property type="match status" value="1"/>
</dbReference>
<feature type="transmembrane region" description="Helical" evidence="12">
    <location>
        <begin position="289"/>
        <end position="311"/>
    </location>
</feature>
<dbReference type="GO" id="GO:0008963">
    <property type="term" value="F:phospho-N-acetylmuramoyl-pentapeptide-transferase activity"/>
    <property type="evidence" value="ECO:0007669"/>
    <property type="project" value="UniProtKB-UniRule"/>
</dbReference>
<evidence type="ECO:0000256" key="8">
    <source>
        <dbReference type="ARBA" id="ARBA00022989"/>
    </source>
</evidence>
<dbReference type="RefSeq" id="WP_128467387.1">
    <property type="nucleotide sequence ID" value="NZ_CP035108.1"/>
</dbReference>
<feature type="transmembrane region" description="Helical" evidence="12">
    <location>
        <begin position="163"/>
        <end position="185"/>
    </location>
</feature>
<keyword evidence="8 12" id="KW-1133">Transmembrane helix</keyword>
<comment type="similarity">
    <text evidence="2 12">Belongs to the glycosyltransferase 4 family. MraY subfamily.</text>
</comment>
<keyword evidence="3 12" id="KW-0132">Cell division</keyword>
<evidence type="ECO:0000256" key="5">
    <source>
        <dbReference type="ARBA" id="ARBA00022692"/>
    </source>
</evidence>
<feature type="transmembrane region" description="Helical" evidence="12">
    <location>
        <begin position="134"/>
        <end position="151"/>
    </location>
</feature>
<feature type="transmembrane region" description="Helical" evidence="12">
    <location>
        <begin position="26"/>
        <end position="45"/>
    </location>
</feature>
<evidence type="ECO:0000256" key="7">
    <source>
        <dbReference type="ARBA" id="ARBA00022984"/>
    </source>
</evidence>
<dbReference type="AlphaFoldDB" id="A0A410K135"/>
<dbReference type="GO" id="GO:0008360">
    <property type="term" value="P:regulation of cell shape"/>
    <property type="evidence" value="ECO:0007669"/>
    <property type="project" value="UniProtKB-KW"/>
</dbReference>
<dbReference type="GO" id="GO:0071555">
    <property type="term" value="P:cell wall organization"/>
    <property type="evidence" value="ECO:0007669"/>
    <property type="project" value="UniProtKB-KW"/>
</dbReference>
<dbReference type="HAMAP" id="MF_00038">
    <property type="entry name" value="MraY"/>
    <property type="match status" value="1"/>
</dbReference>
<feature type="transmembrane region" description="Helical" evidence="12">
    <location>
        <begin position="73"/>
        <end position="91"/>
    </location>
</feature>
<name>A0A410K135_9BACT</name>
<dbReference type="OrthoDB" id="9805475at2"/>
<dbReference type="InterPro" id="IPR003524">
    <property type="entry name" value="PNAcMuramoyl-5peptid_Trfase"/>
</dbReference>
<comment type="cofactor">
    <cofactor evidence="12 14">
        <name>Mg(2+)</name>
        <dbReference type="ChEBI" id="CHEBI:18420"/>
    </cofactor>
</comment>
<dbReference type="InterPro" id="IPR018480">
    <property type="entry name" value="PNAcMuramoyl-5peptid_Trfase_CS"/>
</dbReference>
<keyword evidence="12" id="KW-1003">Cell membrane</keyword>
<dbReference type="GO" id="GO:0005886">
    <property type="term" value="C:plasma membrane"/>
    <property type="evidence" value="ECO:0007669"/>
    <property type="project" value="UniProtKB-SubCell"/>
</dbReference>
<dbReference type="GO" id="GO:0051992">
    <property type="term" value="F:UDP-N-acetylmuramoyl-L-alanyl-D-glutamyl-meso-2,6-diaminopimelyl-D-alanyl-D-alanine:undecaprenyl-phosphate transferase activity"/>
    <property type="evidence" value="ECO:0007669"/>
    <property type="project" value="RHEA"/>
</dbReference>
<keyword evidence="9 12" id="KW-0472">Membrane</keyword>
<feature type="transmembrane region" description="Helical" evidence="12">
    <location>
        <begin position="197"/>
        <end position="219"/>
    </location>
</feature>
<dbReference type="CDD" id="cd06852">
    <property type="entry name" value="GT_MraY"/>
    <property type="match status" value="1"/>
</dbReference>
<evidence type="ECO:0000256" key="2">
    <source>
        <dbReference type="ARBA" id="ARBA00005583"/>
    </source>
</evidence>
<comment type="function">
    <text evidence="12">Catalyzes the initial step of the lipid cycle reactions in the biosynthesis of the cell wall peptidoglycan: transfers peptidoglycan precursor phospho-MurNAc-pentapeptide from UDP-MurNAc-pentapeptide onto the lipid carrier undecaprenyl phosphate, yielding undecaprenyl-pyrophosphoryl-MurNAc-pentapeptide, known as lipid I.</text>
</comment>
<feature type="transmembrane region" description="Helical" evidence="12">
    <location>
        <begin position="97"/>
        <end position="114"/>
    </location>
</feature>
<evidence type="ECO:0000256" key="9">
    <source>
        <dbReference type="ARBA" id="ARBA00023136"/>
    </source>
</evidence>
<evidence type="ECO:0000256" key="13">
    <source>
        <dbReference type="NCBIfam" id="TIGR00445"/>
    </source>
</evidence>
<feature type="transmembrane region" description="Helical" evidence="12">
    <location>
        <begin position="239"/>
        <end position="256"/>
    </location>
</feature>
<evidence type="ECO:0000256" key="3">
    <source>
        <dbReference type="ARBA" id="ARBA00022618"/>
    </source>
</evidence>
<evidence type="ECO:0000256" key="4">
    <source>
        <dbReference type="ARBA" id="ARBA00022679"/>
    </source>
</evidence>
<evidence type="ECO:0000256" key="1">
    <source>
        <dbReference type="ARBA" id="ARBA00004141"/>
    </source>
</evidence>
<dbReference type="EMBL" id="CP035108">
    <property type="protein sequence ID" value="QAR34082.1"/>
    <property type="molecule type" value="Genomic_DNA"/>
</dbReference>
<dbReference type="EC" id="2.7.8.13" evidence="12 13"/>
<accession>A0A410K135</accession>
<feature type="binding site" evidence="14">
    <location>
        <position position="192"/>
    </location>
    <ligand>
        <name>Mg(2+)</name>
        <dbReference type="ChEBI" id="CHEBI:18420"/>
    </ligand>
</feature>
<keyword evidence="16" id="KW-1185">Reference proteome</keyword>
<feature type="binding site" evidence="14">
    <location>
        <position position="267"/>
    </location>
    <ligand>
        <name>Mg(2+)</name>
        <dbReference type="ChEBI" id="CHEBI:18420"/>
    </ligand>
</feature>
<dbReference type="PANTHER" id="PTHR22926:SF5">
    <property type="entry name" value="PHOSPHO-N-ACETYLMURAMOYL-PENTAPEPTIDE-TRANSFERASE HOMOLOG"/>
    <property type="match status" value="1"/>
</dbReference>
<organism evidence="15 16">
    <name type="scientific">Geovibrio thiophilus</name>
    <dbReference type="NCBI Taxonomy" id="139438"/>
    <lineage>
        <taxon>Bacteria</taxon>
        <taxon>Pseudomonadati</taxon>
        <taxon>Deferribacterota</taxon>
        <taxon>Deferribacteres</taxon>
        <taxon>Deferribacterales</taxon>
        <taxon>Geovibrionaceae</taxon>
        <taxon>Geovibrio</taxon>
    </lineage>
</organism>
<keyword evidence="12 14" id="KW-0460">Magnesium</keyword>
<proteinExistence type="inferred from homology"/>
<evidence type="ECO:0000313" key="15">
    <source>
        <dbReference type="EMBL" id="QAR34082.1"/>
    </source>
</evidence>
<feature type="transmembrane region" description="Helical" evidence="12">
    <location>
        <begin position="339"/>
        <end position="358"/>
    </location>
</feature>
<gene>
    <name evidence="12" type="primary">mraY</name>
    <name evidence="15" type="ORF">EP073_11910</name>
</gene>
<feature type="transmembrane region" description="Helical" evidence="12">
    <location>
        <begin position="263"/>
        <end position="283"/>
    </location>
</feature>
<keyword evidence="7 12" id="KW-0573">Peptidoglycan synthesis</keyword>
<dbReference type="PROSITE" id="PS01347">
    <property type="entry name" value="MRAY_1"/>
    <property type="match status" value="1"/>
</dbReference>
<dbReference type="GO" id="GO:0051301">
    <property type="term" value="P:cell division"/>
    <property type="evidence" value="ECO:0007669"/>
    <property type="project" value="UniProtKB-KW"/>
</dbReference>
<evidence type="ECO:0000256" key="12">
    <source>
        <dbReference type="HAMAP-Rule" id="MF_00038"/>
    </source>
</evidence>
<comment type="pathway">
    <text evidence="12">Cell wall biogenesis; peptidoglycan biosynthesis.</text>
</comment>
<dbReference type="UniPathway" id="UPA00219"/>
<dbReference type="Pfam" id="PF10555">
    <property type="entry name" value="MraY_sig1"/>
    <property type="match status" value="1"/>
</dbReference>
<dbReference type="KEGG" id="gtl:EP073_11910"/>
<sequence length="361" mass="39563">MLYNLLVPLSDVWGILNVFRYITFRTAYATLTALVITLIIAPFVIRKLKEMAFSMKSKGFEPATHKVKEGTPTMGGIMIVIAGTVSTLLWADLTNPYIWITIFTFVSYGVIGFVDDYIKTVKRNPKGLKARAKFWGQVFTGVIAIALIIYVDKGKTATVVALPFLKTAVIDLSIFYFVFALFVIVGTSNAVNITDGLDGLAIAPSVISFGTLCFFVYFTGHSEFSHYLNIIYVKGSGELAVFCGAMVGAGLGFLWYNAFPASVFMGDVGSLSIGGAMGIVSVISKHEVVLAIVGGVFVIETVSVILQVGFYKATHGKRLFRMAPIHHHFELKGWSETKITVRFWIISFVLALIALSTLKLR</sequence>
<keyword evidence="6 12" id="KW-0133">Cell shape</keyword>
<dbReference type="GO" id="GO:0046872">
    <property type="term" value="F:metal ion binding"/>
    <property type="evidence" value="ECO:0007669"/>
    <property type="project" value="UniProtKB-KW"/>
</dbReference>
<evidence type="ECO:0000256" key="10">
    <source>
        <dbReference type="ARBA" id="ARBA00023306"/>
    </source>
</evidence>
<keyword evidence="12 14" id="KW-0479">Metal-binding</keyword>
<evidence type="ECO:0000256" key="6">
    <source>
        <dbReference type="ARBA" id="ARBA00022960"/>
    </source>
</evidence>
<evidence type="ECO:0000256" key="14">
    <source>
        <dbReference type="PIRSR" id="PIRSR600715-1"/>
    </source>
</evidence>
<comment type="catalytic activity">
    <reaction evidence="12">
        <text>UDP-N-acetyl-alpha-D-muramoyl-L-alanyl-gamma-D-glutamyl-meso-2,6-diaminopimeloyl-D-alanyl-D-alanine + di-trans,octa-cis-undecaprenyl phosphate = di-trans,octa-cis-undecaprenyl diphospho-N-acetyl-alpha-D-muramoyl-L-alanyl-D-glutamyl-meso-2,6-diaminopimeloyl-D-alanyl-D-alanine + UMP</text>
        <dbReference type="Rhea" id="RHEA:28386"/>
        <dbReference type="ChEBI" id="CHEBI:57865"/>
        <dbReference type="ChEBI" id="CHEBI:60392"/>
        <dbReference type="ChEBI" id="CHEBI:61386"/>
        <dbReference type="ChEBI" id="CHEBI:61387"/>
        <dbReference type="EC" id="2.7.8.13"/>
    </reaction>
</comment>
<dbReference type="Pfam" id="PF00953">
    <property type="entry name" value="Glycos_transf_4"/>
    <property type="match status" value="1"/>
</dbReference>
<evidence type="ECO:0000313" key="16">
    <source>
        <dbReference type="Proteomes" id="UP000287502"/>
    </source>
</evidence>
<comment type="subcellular location">
    <subcellularLocation>
        <location evidence="12">Cell membrane</location>
        <topology evidence="12">Multi-pass membrane protein</topology>
    </subcellularLocation>
    <subcellularLocation>
        <location evidence="1">Membrane</location>
        <topology evidence="1">Multi-pass membrane protein</topology>
    </subcellularLocation>
</comment>
<keyword evidence="10 12" id="KW-0131">Cell cycle</keyword>
<dbReference type="PANTHER" id="PTHR22926">
    <property type="entry name" value="PHOSPHO-N-ACETYLMURAMOYL-PENTAPEPTIDE-TRANSFERASE"/>
    <property type="match status" value="1"/>
</dbReference>
<protein>
    <recommendedName>
        <fullName evidence="12 13">Phospho-N-acetylmuramoyl-pentapeptide-transferase</fullName>
        <ecNumber evidence="12 13">2.7.8.13</ecNumber>
    </recommendedName>
    <alternativeName>
        <fullName evidence="12">UDP-MurNAc-pentapeptide phosphotransferase</fullName>
    </alternativeName>
</protein>
<dbReference type="GO" id="GO:0009252">
    <property type="term" value="P:peptidoglycan biosynthetic process"/>
    <property type="evidence" value="ECO:0007669"/>
    <property type="project" value="UniProtKB-UniRule"/>
</dbReference>
<reference evidence="15 16" key="1">
    <citation type="submission" date="2019-01" db="EMBL/GenBank/DDBJ databases">
        <title>Geovibrio thiophilus DSM 11263, complete genome.</title>
        <authorList>
            <person name="Spring S."/>
            <person name="Bunk B."/>
            <person name="Sproer C."/>
        </authorList>
    </citation>
    <scope>NUCLEOTIDE SEQUENCE [LARGE SCALE GENOMIC DNA]</scope>
    <source>
        <strain evidence="15 16">DSM 11263</strain>
    </source>
</reference>
<dbReference type="InterPro" id="IPR000715">
    <property type="entry name" value="Glycosyl_transferase_4"/>
</dbReference>
<keyword evidence="5 12" id="KW-0812">Transmembrane</keyword>
<evidence type="ECO:0000256" key="11">
    <source>
        <dbReference type="ARBA" id="ARBA00023316"/>
    </source>
</evidence>
<dbReference type="PROSITE" id="PS01348">
    <property type="entry name" value="MRAY_2"/>
    <property type="match status" value="1"/>
</dbReference>
<dbReference type="Proteomes" id="UP000287502">
    <property type="component" value="Chromosome"/>
</dbReference>
<keyword evidence="11 12" id="KW-0961">Cell wall biogenesis/degradation</keyword>
<keyword evidence="4 12" id="KW-0808">Transferase</keyword>